<dbReference type="CDD" id="cd00018">
    <property type="entry name" value="AP2"/>
    <property type="match status" value="2"/>
</dbReference>
<reference evidence="9 10" key="1">
    <citation type="journal article" date="2018" name="Mol. Plant">
        <title>The genome of Artemisia annua provides insight into the evolution of Asteraceae family and artemisinin biosynthesis.</title>
        <authorList>
            <person name="Shen Q."/>
            <person name="Zhang L."/>
            <person name="Liao Z."/>
            <person name="Wang S."/>
            <person name="Yan T."/>
            <person name="Shi P."/>
            <person name="Liu M."/>
            <person name="Fu X."/>
            <person name="Pan Q."/>
            <person name="Wang Y."/>
            <person name="Lv Z."/>
            <person name="Lu X."/>
            <person name="Zhang F."/>
            <person name="Jiang W."/>
            <person name="Ma Y."/>
            <person name="Chen M."/>
            <person name="Hao X."/>
            <person name="Li L."/>
            <person name="Tang Y."/>
            <person name="Lv G."/>
            <person name="Zhou Y."/>
            <person name="Sun X."/>
            <person name="Brodelius P.E."/>
            <person name="Rose J.K.C."/>
            <person name="Tang K."/>
        </authorList>
    </citation>
    <scope>NUCLEOTIDE SEQUENCE [LARGE SCALE GENOMIC DNA]</scope>
    <source>
        <strain evidence="10">cv. Huhao1</strain>
        <tissue evidence="9">Leaf</tissue>
    </source>
</reference>
<evidence type="ECO:0000256" key="3">
    <source>
        <dbReference type="ARBA" id="ARBA00023125"/>
    </source>
</evidence>
<dbReference type="GO" id="GO:0005634">
    <property type="term" value="C:nucleus"/>
    <property type="evidence" value="ECO:0007669"/>
    <property type="project" value="UniProtKB-SubCell"/>
</dbReference>
<evidence type="ECO:0000313" key="9">
    <source>
        <dbReference type="EMBL" id="PWA44083.1"/>
    </source>
</evidence>
<comment type="subcellular location">
    <subcellularLocation>
        <location evidence="1">Nucleus</location>
    </subcellularLocation>
</comment>
<comment type="caution">
    <text evidence="9">The sequence shown here is derived from an EMBL/GenBank/DDBJ whole genome shotgun (WGS) entry which is preliminary data.</text>
</comment>
<evidence type="ECO:0000256" key="2">
    <source>
        <dbReference type="ARBA" id="ARBA00023015"/>
    </source>
</evidence>
<dbReference type="GO" id="GO:0003700">
    <property type="term" value="F:DNA-binding transcription factor activity"/>
    <property type="evidence" value="ECO:0007669"/>
    <property type="project" value="InterPro"/>
</dbReference>
<dbReference type="Pfam" id="PF00847">
    <property type="entry name" value="AP2"/>
    <property type="match status" value="1"/>
</dbReference>
<dbReference type="PANTHER" id="PTHR32467:SF118">
    <property type="entry name" value="ETHYLENE-RESPONSIVE TRANSCRIPTION FACTOR RAP2-7"/>
    <property type="match status" value="1"/>
</dbReference>
<evidence type="ECO:0000256" key="4">
    <source>
        <dbReference type="ARBA" id="ARBA00023159"/>
    </source>
</evidence>
<dbReference type="EMBL" id="PKPP01011466">
    <property type="protein sequence ID" value="PWA44083.1"/>
    <property type="molecule type" value="Genomic_DNA"/>
</dbReference>
<dbReference type="PANTHER" id="PTHR32467">
    <property type="entry name" value="AP2-LIKE ETHYLENE-RESPONSIVE TRANSCRIPTION FACTOR"/>
    <property type="match status" value="1"/>
</dbReference>
<gene>
    <name evidence="9" type="ORF">CTI12_AA528210</name>
</gene>
<dbReference type="InterPro" id="IPR036955">
    <property type="entry name" value="AP2/ERF_dom_sf"/>
</dbReference>
<keyword evidence="10" id="KW-1185">Reference proteome</keyword>
<evidence type="ECO:0000256" key="1">
    <source>
        <dbReference type="ARBA" id="ARBA00004123"/>
    </source>
</evidence>
<proteinExistence type="inferred from homology"/>
<keyword evidence="5" id="KW-0804">Transcription</keyword>
<evidence type="ECO:0000256" key="5">
    <source>
        <dbReference type="ARBA" id="ARBA00023163"/>
    </source>
</evidence>
<keyword evidence="4" id="KW-0010">Activator</keyword>
<comment type="similarity">
    <text evidence="7">Belongs to the AP2/ERF transcription factor family. AP2 subfamily.</text>
</comment>
<dbReference type="OrthoDB" id="207175at2759"/>
<sequence>MMLDLTLNLNSNHNTSANIRKNDDRSLESVMTTKQLFPLDQDLRNDTLHDMNGVHEGEFVLKQKMKKGRRGPRSKSSQYRGVTFYRRTGRWESHICFEISVNMLTISNIGENTLIPGAFWHQPLYTLQRIAPTTLLAHPQGIAPAILLAQRSTTWSEMSRDLTPELLFHEVSPVFIGFAKAGNSNTFPYIPLSKVGAFWLIRSSVRSVRSGPTKKPKKLAKSCLFGPDRLKTGPNRTGPTTFGLGLGPGFYLNSVFGLVDPFPSSFLSHTAKMMLDLTLNLNSNHHTSAHCGASGEEITYTFDIVKPNIRKNDDRSLESVMTTKQLFPLDQDLRNDTLHDMNGVHEREFLVKQKMKKGRRGPRSRSSQYRGVTFYRRTGRWESHIWDSGKQLYLGGFDTAHAAARAYDQAAIRFRGANADINFNVNDYHEGLKQLKNLTKEEFVYVIRRQSTRLSRGNSKYRGVALHKCGRWEARMGHFLGEKAYDKAAIKCYGREAVTNFEASSYEAATTPSTKSGDNIQYMDLNLGIAPPTFLNDTSRSFHQINHILGDSYEAGRTRIDPTTSMTLRTQKPFLHPPDRSSATSCFFPVYQGTTLQRSKEVNSSLDWSRQVHGPYSGANSASPFSAAASSGFGNSMINHSSSGAAHHQPYYRTSALAHQHYNPPMNHQCGNASNPRLLPCRSQRVLSHYAPSKTS</sequence>
<dbReference type="Gene3D" id="3.30.730.10">
    <property type="entry name" value="AP2/ERF domain"/>
    <property type="match status" value="1"/>
</dbReference>
<dbReference type="PROSITE" id="PS51032">
    <property type="entry name" value="AP2_ERF"/>
    <property type="match status" value="1"/>
</dbReference>
<keyword evidence="3" id="KW-0238">DNA-binding</keyword>
<dbReference type="InterPro" id="IPR001471">
    <property type="entry name" value="AP2/ERF_dom"/>
</dbReference>
<keyword evidence="2" id="KW-0805">Transcription regulation</keyword>
<dbReference type="AlphaFoldDB" id="A0A2U1L504"/>
<evidence type="ECO:0000313" key="10">
    <source>
        <dbReference type="Proteomes" id="UP000245207"/>
    </source>
</evidence>
<organism evidence="9 10">
    <name type="scientific">Artemisia annua</name>
    <name type="common">Sweet wormwood</name>
    <dbReference type="NCBI Taxonomy" id="35608"/>
    <lineage>
        <taxon>Eukaryota</taxon>
        <taxon>Viridiplantae</taxon>
        <taxon>Streptophyta</taxon>
        <taxon>Embryophyta</taxon>
        <taxon>Tracheophyta</taxon>
        <taxon>Spermatophyta</taxon>
        <taxon>Magnoliopsida</taxon>
        <taxon>eudicotyledons</taxon>
        <taxon>Gunneridae</taxon>
        <taxon>Pentapetalae</taxon>
        <taxon>asterids</taxon>
        <taxon>campanulids</taxon>
        <taxon>Asterales</taxon>
        <taxon>Asteraceae</taxon>
        <taxon>Asteroideae</taxon>
        <taxon>Anthemideae</taxon>
        <taxon>Artemisiinae</taxon>
        <taxon>Artemisia</taxon>
    </lineage>
</organism>
<feature type="domain" description="AP2/ERF" evidence="8">
    <location>
        <begin position="368"/>
        <end position="424"/>
    </location>
</feature>
<dbReference type="GO" id="GO:0003677">
    <property type="term" value="F:DNA binding"/>
    <property type="evidence" value="ECO:0007669"/>
    <property type="project" value="UniProtKB-KW"/>
</dbReference>
<dbReference type="FunFam" id="3.30.730.10:FF:000004">
    <property type="entry name" value="AP2-like ethylene-responsive transcription factor"/>
    <property type="match status" value="1"/>
</dbReference>
<evidence type="ECO:0000256" key="7">
    <source>
        <dbReference type="ARBA" id="ARBA00037973"/>
    </source>
</evidence>
<dbReference type="SUPFAM" id="SSF54171">
    <property type="entry name" value="DNA-binding domain"/>
    <property type="match status" value="2"/>
</dbReference>
<dbReference type="InterPro" id="IPR016177">
    <property type="entry name" value="DNA-bd_dom_sf"/>
</dbReference>
<evidence type="ECO:0000256" key="6">
    <source>
        <dbReference type="ARBA" id="ARBA00023242"/>
    </source>
</evidence>
<keyword evidence="6" id="KW-0539">Nucleus</keyword>
<dbReference type="SMART" id="SM00380">
    <property type="entry name" value="AP2"/>
    <property type="match status" value="2"/>
</dbReference>
<evidence type="ECO:0000259" key="8">
    <source>
        <dbReference type="PROSITE" id="PS51032"/>
    </source>
</evidence>
<accession>A0A2U1L504</accession>
<dbReference type="Proteomes" id="UP000245207">
    <property type="component" value="Unassembled WGS sequence"/>
</dbReference>
<name>A0A2U1L504_ARTAN</name>
<dbReference type="STRING" id="35608.A0A2U1L504"/>
<protein>
    <submittedName>
        <fullName evidence="9">AP2/ERF domain-containing protein</fullName>
    </submittedName>
</protein>